<feature type="binding site" evidence="12">
    <location>
        <begin position="261"/>
        <end position="262"/>
    </location>
    <ligand>
        <name>L-histidine</name>
        <dbReference type="ChEBI" id="CHEBI:57595"/>
    </ligand>
</feature>
<dbReference type="CDD" id="cd00859">
    <property type="entry name" value="HisRS_anticodon"/>
    <property type="match status" value="1"/>
</dbReference>
<evidence type="ECO:0000256" key="6">
    <source>
        <dbReference type="ARBA" id="ARBA00022741"/>
    </source>
</evidence>
<dbReference type="Gene3D" id="3.40.50.800">
    <property type="entry name" value="Anticodon-binding domain"/>
    <property type="match status" value="1"/>
</dbReference>
<proteinExistence type="inferred from homology"/>
<dbReference type="InterPro" id="IPR033656">
    <property type="entry name" value="HisRS_anticodon"/>
</dbReference>
<dbReference type="GO" id="GO:0006427">
    <property type="term" value="P:histidyl-tRNA aminoacylation"/>
    <property type="evidence" value="ECO:0007669"/>
    <property type="project" value="UniProtKB-UniRule"/>
</dbReference>
<dbReference type="STRING" id="1076937.SAMN04488120_10827"/>
<reference evidence="14 15" key="1">
    <citation type="submission" date="2016-10" db="EMBL/GenBank/DDBJ databases">
        <authorList>
            <person name="de Groot N.N."/>
        </authorList>
    </citation>
    <scope>NUCLEOTIDE SEQUENCE [LARGE SCALE GENOMIC DNA]</scope>
    <source>
        <strain evidence="14 15">DSM 23609</strain>
    </source>
</reference>
<evidence type="ECO:0000256" key="5">
    <source>
        <dbReference type="ARBA" id="ARBA00022598"/>
    </source>
</evidence>
<dbReference type="GO" id="GO:0005524">
    <property type="term" value="F:ATP binding"/>
    <property type="evidence" value="ECO:0007669"/>
    <property type="project" value="UniProtKB-UniRule"/>
</dbReference>
<evidence type="ECO:0000313" key="14">
    <source>
        <dbReference type="EMBL" id="SFF54639.1"/>
    </source>
</evidence>
<keyword evidence="5 11" id="KW-0436">Ligase</keyword>
<dbReference type="PANTHER" id="PTHR43707">
    <property type="entry name" value="HISTIDYL-TRNA SYNTHETASE"/>
    <property type="match status" value="1"/>
</dbReference>
<evidence type="ECO:0000256" key="11">
    <source>
        <dbReference type="HAMAP-Rule" id="MF_00127"/>
    </source>
</evidence>
<dbReference type="InterPro" id="IPR036621">
    <property type="entry name" value="Anticodon-bd_dom_sf"/>
</dbReference>
<dbReference type="HAMAP" id="MF_00127">
    <property type="entry name" value="His_tRNA_synth"/>
    <property type="match status" value="1"/>
</dbReference>
<feature type="binding site" evidence="12">
    <location>
        <position position="130"/>
    </location>
    <ligand>
        <name>L-histidine</name>
        <dbReference type="ChEBI" id="CHEBI:57595"/>
    </ligand>
</feature>
<keyword evidence="15" id="KW-1185">Reference proteome</keyword>
<evidence type="ECO:0000256" key="4">
    <source>
        <dbReference type="ARBA" id="ARBA00022490"/>
    </source>
</evidence>
<protein>
    <recommendedName>
        <fullName evidence="11">Histidine--tRNA ligase</fullName>
        <ecNumber evidence="11">6.1.1.21</ecNumber>
    </recommendedName>
    <alternativeName>
        <fullName evidence="11">Histidyl-tRNA synthetase</fullName>
        <shortName evidence="11">HisRS</shortName>
    </alternativeName>
</protein>
<keyword evidence="6 11" id="KW-0547">Nucleotide-binding</keyword>
<evidence type="ECO:0000256" key="12">
    <source>
        <dbReference type="PIRSR" id="PIRSR001549-1"/>
    </source>
</evidence>
<evidence type="ECO:0000259" key="13">
    <source>
        <dbReference type="PROSITE" id="PS50862"/>
    </source>
</evidence>
<dbReference type="NCBIfam" id="TIGR00442">
    <property type="entry name" value="hisS"/>
    <property type="match status" value="1"/>
</dbReference>
<dbReference type="GO" id="GO:0004821">
    <property type="term" value="F:histidine-tRNA ligase activity"/>
    <property type="evidence" value="ECO:0007669"/>
    <property type="project" value="UniProtKB-UniRule"/>
</dbReference>
<feature type="domain" description="Aminoacyl-transfer RNA synthetases class-II family profile" evidence="13">
    <location>
        <begin position="1"/>
        <end position="322"/>
    </location>
</feature>
<dbReference type="Proteomes" id="UP000199771">
    <property type="component" value="Unassembled WGS sequence"/>
</dbReference>
<dbReference type="SUPFAM" id="SSF52954">
    <property type="entry name" value="Class II aaRS ABD-related"/>
    <property type="match status" value="1"/>
</dbReference>
<dbReference type="PANTHER" id="PTHR43707:SF1">
    <property type="entry name" value="HISTIDINE--TRNA LIGASE, MITOCHONDRIAL-RELATED"/>
    <property type="match status" value="1"/>
</dbReference>
<evidence type="ECO:0000256" key="3">
    <source>
        <dbReference type="ARBA" id="ARBA00011738"/>
    </source>
</evidence>
<dbReference type="InterPro" id="IPR041715">
    <property type="entry name" value="HisRS-like_core"/>
</dbReference>
<dbReference type="Pfam" id="PF13393">
    <property type="entry name" value="tRNA-synt_His"/>
    <property type="match status" value="1"/>
</dbReference>
<dbReference type="PIRSF" id="PIRSF001549">
    <property type="entry name" value="His-tRNA_synth"/>
    <property type="match status" value="1"/>
</dbReference>
<organism evidence="14 15">
    <name type="scientific">Fontimonas thermophila</name>
    <dbReference type="NCBI Taxonomy" id="1076937"/>
    <lineage>
        <taxon>Bacteria</taxon>
        <taxon>Pseudomonadati</taxon>
        <taxon>Pseudomonadota</taxon>
        <taxon>Gammaproteobacteria</taxon>
        <taxon>Nevskiales</taxon>
        <taxon>Nevskiaceae</taxon>
        <taxon>Fontimonas</taxon>
    </lineage>
</organism>
<name>A0A1I2JK68_9GAMM</name>
<evidence type="ECO:0000256" key="7">
    <source>
        <dbReference type="ARBA" id="ARBA00022840"/>
    </source>
</evidence>
<sequence>MNKFQSVRGFNDVLPPDTALWQHLHAVAARTFASYGYGEIRLPLVEHTALFARSIGEVTDIVEKEMFTFKDREGDSLTLRPEGTAGTVRAGLEHGLLHNQQQRLWYAGPMFRHERPQAGRYRQFHQLGVEAFGMAGPDIDLEVIALSARLMRSLGIGGLTLELNSLGSAQTRTAYRAALVEFLERYESSLDADSRRRLRSNPLRVLDSKDPQTQEILREAPTLLDALDDASRAHFDGLRQGLEDLGIAYTINPRLVRGLDYYSRTVFEWTTDRLGAQATVCAGGRYDGLVEQLGGAPTPAVGWASGVERLILLMKAQGLTAPDPAPHVYLCALGEAAQRQAQRLAERLRDALPWLRLAVNAGGGKLAAQLKRADRSGAALALILGEAELAAASIQVKSLRAAHREARESTPEQQQAVPLAELPQRLSGLLEAEHLMRNHP</sequence>
<keyword evidence="4 11" id="KW-0963">Cytoplasm</keyword>
<dbReference type="EMBL" id="FOOC01000008">
    <property type="protein sequence ID" value="SFF54639.1"/>
    <property type="molecule type" value="Genomic_DNA"/>
</dbReference>
<accession>A0A1I2JK68</accession>
<comment type="subunit">
    <text evidence="3 11">Homodimer.</text>
</comment>
<evidence type="ECO:0000313" key="15">
    <source>
        <dbReference type="Proteomes" id="UP000199771"/>
    </source>
</evidence>
<evidence type="ECO:0000256" key="10">
    <source>
        <dbReference type="ARBA" id="ARBA00047639"/>
    </source>
</evidence>
<evidence type="ECO:0000256" key="9">
    <source>
        <dbReference type="ARBA" id="ARBA00023146"/>
    </source>
</evidence>
<dbReference type="InterPro" id="IPR004516">
    <property type="entry name" value="HisRS/HisZ"/>
</dbReference>
<dbReference type="RefSeq" id="WP_091533998.1">
    <property type="nucleotide sequence ID" value="NZ_FOOC01000008.1"/>
</dbReference>
<comment type="subcellular location">
    <subcellularLocation>
        <location evidence="1 11">Cytoplasm</location>
    </subcellularLocation>
</comment>
<dbReference type="CDD" id="cd00773">
    <property type="entry name" value="HisRS-like_core"/>
    <property type="match status" value="1"/>
</dbReference>
<dbReference type="EC" id="6.1.1.21" evidence="11"/>
<feature type="binding site" evidence="12">
    <location>
        <begin position="82"/>
        <end position="84"/>
    </location>
    <ligand>
        <name>L-histidine</name>
        <dbReference type="ChEBI" id="CHEBI:57595"/>
    </ligand>
</feature>
<evidence type="ECO:0000256" key="8">
    <source>
        <dbReference type="ARBA" id="ARBA00022917"/>
    </source>
</evidence>
<dbReference type="Gene3D" id="3.30.930.10">
    <property type="entry name" value="Bira Bifunctional Protein, Domain 2"/>
    <property type="match status" value="1"/>
</dbReference>
<dbReference type="PROSITE" id="PS50862">
    <property type="entry name" value="AA_TRNA_LIGASE_II"/>
    <property type="match status" value="1"/>
</dbReference>
<feature type="binding site" evidence="12">
    <location>
        <position position="112"/>
    </location>
    <ligand>
        <name>L-histidine</name>
        <dbReference type="ChEBI" id="CHEBI:57595"/>
    </ligand>
</feature>
<dbReference type="InterPro" id="IPR004154">
    <property type="entry name" value="Anticodon-bd"/>
</dbReference>
<feature type="binding site" evidence="12">
    <location>
        <position position="126"/>
    </location>
    <ligand>
        <name>L-histidine</name>
        <dbReference type="ChEBI" id="CHEBI:57595"/>
    </ligand>
</feature>
<dbReference type="OrthoDB" id="9800814at2"/>
<evidence type="ECO:0000256" key="1">
    <source>
        <dbReference type="ARBA" id="ARBA00004496"/>
    </source>
</evidence>
<keyword evidence="9 11" id="KW-0030">Aminoacyl-tRNA synthetase</keyword>
<dbReference type="Pfam" id="PF03129">
    <property type="entry name" value="HGTP_anticodon"/>
    <property type="match status" value="1"/>
</dbReference>
<keyword evidence="8 11" id="KW-0648">Protein biosynthesis</keyword>
<dbReference type="AlphaFoldDB" id="A0A1I2JK68"/>
<dbReference type="SUPFAM" id="SSF55681">
    <property type="entry name" value="Class II aaRS and biotin synthetases"/>
    <property type="match status" value="1"/>
</dbReference>
<dbReference type="FunFam" id="3.30.930.10:FF:000005">
    <property type="entry name" value="Histidine--tRNA ligase"/>
    <property type="match status" value="1"/>
</dbReference>
<dbReference type="GO" id="GO:0005737">
    <property type="term" value="C:cytoplasm"/>
    <property type="evidence" value="ECO:0007669"/>
    <property type="project" value="UniProtKB-SubCell"/>
</dbReference>
<dbReference type="InterPro" id="IPR015807">
    <property type="entry name" value="His-tRNA-ligase"/>
</dbReference>
<dbReference type="InterPro" id="IPR045864">
    <property type="entry name" value="aa-tRNA-synth_II/BPL/LPL"/>
</dbReference>
<dbReference type="InterPro" id="IPR006195">
    <property type="entry name" value="aa-tRNA-synth_II"/>
</dbReference>
<comment type="catalytic activity">
    <reaction evidence="10 11">
        <text>tRNA(His) + L-histidine + ATP = L-histidyl-tRNA(His) + AMP + diphosphate + H(+)</text>
        <dbReference type="Rhea" id="RHEA:17313"/>
        <dbReference type="Rhea" id="RHEA-COMP:9665"/>
        <dbReference type="Rhea" id="RHEA-COMP:9689"/>
        <dbReference type="ChEBI" id="CHEBI:15378"/>
        <dbReference type="ChEBI" id="CHEBI:30616"/>
        <dbReference type="ChEBI" id="CHEBI:33019"/>
        <dbReference type="ChEBI" id="CHEBI:57595"/>
        <dbReference type="ChEBI" id="CHEBI:78442"/>
        <dbReference type="ChEBI" id="CHEBI:78527"/>
        <dbReference type="ChEBI" id="CHEBI:456215"/>
        <dbReference type="EC" id="6.1.1.21"/>
    </reaction>
</comment>
<feature type="binding site" evidence="12">
    <location>
        <position position="257"/>
    </location>
    <ligand>
        <name>L-histidine</name>
        <dbReference type="ChEBI" id="CHEBI:57595"/>
    </ligand>
</feature>
<evidence type="ECO:0000256" key="2">
    <source>
        <dbReference type="ARBA" id="ARBA00008226"/>
    </source>
</evidence>
<keyword evidence="7 11" id="KW-0067">ATP-binding</keyword>
<comment type="similarity">
    <text evidence="2 11">Belongs to the class-II aminoacyl-tRNA synthetase family.</text>
</comment>
<gene>
    <name evidence="11" type="primary">hisS</name>
    <name evidence="14" type="ORF">SAMN04488120_10827</name>
</gene>